<dbReference type="PANTHER" id="PTHR10476">
    <property type="entry name" value="CHARGED MULTIVESICULAR BODY PROTEIN"/>
    <property type="match status" value="1"/>
</dbReference>
<evidence type="ECO:0000256" key="2">
    <source>
        <dbReference type="SAM" id="Phobius"/>
    </source>
</evidence>
<dbReference type="GO" id="GO:0007034">
    <property type="term" value="P:vacuolar transport"/>
    <property type="evidence" value="ECO:0007669"/>
    <property type="project" value="InterPro"/>
</dbReference>
<keyword evidence="2" id="KW-0812">Transmembrane</keyword>
<feature type="region of interest" description="Disordered" evidence="1">
    <location>
        <begin position="619"/>
        <end position="688"/>
    </location>
</feature>
<keyword evidence="2" id="KW-1133">Transmembrane helix</keyword>
<feature type="transmembrane region" description="Helical" evidence="2">
    <location>
        <begin position="1559"/>
        <end position="1579"/>
    </location>
</feature>
<feature type="domain" description="5'-3' DNA helicase ZGRF1-like N-terminal" evidence="3">
    <location>
        <begin position="16"/>
        <end position="97"/>
    </location>
</feature>
<keyword evidence="5" id="KW-1185">Reference proteome</keyword>
<dbReference type="OrthoDB" id="3921198at2759"/>
<feature type="compositionally biased region" description="Polar residues" evidence="1">
    <location>
        <begin position="806"/>
        <end position="820"/>
    </location>
</feature>
<reference evidence="4 5" key="1">
    <citation type="submission" date="2020-03" db="EMBL/GenBank/DDBJ databases">
        <title>Draft Genome Sequence of Cudoniella acicularis.</title>
        <authorList>
            <person name="Buettner E."/>
            <person name="Kellner H."/>
        </authorList>
    </citation>
    <scope>NUCLEOTIDE SEQUENCE [LARGE SCALE GENOMIC DNA]</scope>
    <source>
        <strain evidence="4 5">DSM 108380</strain>
    </source>
</reference>
<dbReference type="Pfam" id="PF10382">
    <property type="entry name" value="ZGRF1-like_N"/>
    <property type="match status" value="1"/>
</dbReference>
<feature type="compositionally biased region" description="Polar residues" evidence="1">
    <location>
        <begin position="755"/>
        <end position="767"/>
    </location>
</feature>
<protein>
    <recommendedName>
        <fullName evidence="3">5'-3' DNA helicase ZGRF1-like N-terminal domain-containing protein</fullName>
    </recommendedName>
</protein>
<feature type="region of interest" description="Disordered" evidence="1">
    <location>
        <begin position="1216"/>
        <end position="1247"/>
    </location>
</feature>
<dbReference type="InterPro" id="IPR005024">
    <property type="entry name" value="Snf7_fam"/>
</dbReference>
<proteinExistence type="predicted"/>
<feature type="compositionally biased region" description="Low complexity" evidence="1">
    <location>
        <begin position="1223"/>
        <end position="1241"/>
    </location>
</feature>
<feature type="transmembrane region" description="Helical" evidence="2">
    <location>
        <begin position="1526"/>
        <end position="1547"/>
    </location>
</feature>
<feature type="compositionally biased region" description="Low complexity" evidence="1">
    <location>
        <begin position="470"/>
        <end position="495"/>
    </location>
</feature>
<feature type="compositionally biased region" description="Basic and acidic residues" evidence="1">
    <location>
        <begin position="619"/>
        <end position="629"/>
    </location>
</feature>
<feature type="compositionally biased region" description="Polar residues" evidence="1">
    <location>
        <begin position="388"/>
        <end position="398"/>
    </location>
</feature>
<name>A0A8H4VZE9_9HELO</name>
<dbReference type="Gene3D" id="6.10.140.1230">
    <property type="match status" value="1"/>
</dbReference>
<feature type="compositionally biased region" description="Polar residues" evidence="1">
    <location>
        <begin position="585"/>
        <end position="601"/>
    </location>
</feature>
<dbReference type="Proteomes" id="UP000566819">
    <property type="component" value="Unassembled WGS sequence"/>
</dbReference>
<evidence type="ECO:0000256" key="1">
    <source>
        <dbReference type="SAM" id="MobiDB-lite"/>
    </source>
</evidence>
<sequence length="1876" mass="205709">MSVSLDVPPTQNTAPVLEFMCLYTRDLRRKEKRWRDGRLKYHTFNKRVMAYDEKSNFLGDTHWREDSAFGEGEELELERGGILVEVANCVGKKDQDLTELVDKRLKEKEERAAAKTAAGSSAGGLGQNQGSLTPAPHLRQKPLSTLLNPSGHYGRAVFSTTSPFEERQRTINGNGGGGGDENDRPSKRRKPNESIQSKNGYAQNLMGTSLTLTSSKPPSTPVIRHEPLKLKSTITSVDLTLDDEDRVAKKSIRFTPNVDAAEKARKEKGTKFKQHRSPPRKVGYASNLTGVALSLSTLQTTTTKRVSTPVAKPTPRVKDSNTGHKIAVPIPTPRMDTQEGNDSSSETLDDSFVDIDSVTPSVEAGSKPKSTVKRSKASTPKEAPRKLLSSSPVNSPAPKSTVKKPKISKLKETPCKLASPSPGNSPAPKSKPAKSLPGTAARTLETSTPDQPVSTLKIKARAPRGMMMLKGRPSSRPSSGPSGKPSGPKAIPKPSDIMDGPVLSQDTMQLESYGRKLKERQQARESGKRYFANPDLEDFSSPPENKPLENDVVDNGISHQKIDLLLTRKTIAAAPIVKPPAIRKTVQTARQNSGDSQMRSSPTEKEQASSVIVHSIYEDNHEPRPDVLRENSAPDAKRPSVLNPNVKAPIIPTPKRPTKSYEPNTNTDGAENQRTVTGPRGSSPTVGPRIQHLNQIITTTSKISETVPAPGPNKVESPAPAPVVECRPRPPNASEDVFGALQSAAKHFRAIVKTSASSSTNSPQQPMDYSKDQLGIPSKNSASAVGIPPQPVKDLTDLLEKPPSPNSNVQKSEPASSEILSNEIPEHPVEQEPPQVSNQVGFRSANGINKSNEPKPWEQSALTNKTRMGQPVFKLTNPATRGKTIHAATNDVGFHSFTRTGPPAAQVSRRPAAAQASGRNDVPREGYRTDPADAPSTGPWSRESFDLFGSWKPPRRGAAHSEGILRDQQELVCVDLCLTSTQPSRPNHAASRPQPPLPLPVIVNPSLLDVSKTLKPDASIVAKPKAGPAKPDPLSASPPDQSSPEEVPKPIPAEKLEKALQLYIEYERARMEEELNARQLEPQSATRVHDGYHLRVPTTPAPRSVTSHGSSRRRRATSVSTSGYEVVTDLSSVMSFEENESPSSAKARQQSEFVAFDGKPVKQRVRKKLQPKAKAKAALVRWLGSCKTCHRRRVPCPLDHHDIESLERSLRLREAARSRGNDSPYQQSSHSRSNSQQNNVSTPTNQTMASFSQRDELLGLGQNEELLQTSGAFDTSNLDIQSPGGALDPLAGISAPYQTNSDMSYPSPIIITNAYSDYQDGQMFPIGVLRGNFFCQHRDGTCLEYFEDPEALQVHFEREHFAFTRIDPAVRLMCPSCQQMNTLPQGPCCNCGIYGAMEVWIYGNFIRNSSYPRYPPDRQDLHLNTPTSTPYYSSSYDPPSFTSPEDPSMDNGSFYESQGNFNFQMDNTYAGSDIGSQGDYGFGSFNSAGPSNQYQGYTRAHHNLAKCYYSVRSSCANSRLYQHRKWIMLSALLFFAVMFGFTYDWAFSIARTVLTKAIAGFRSHLPAIGFISILASFAMSSSVKHIGTRRVRDGECDQILSLIVSCEGWVDDWVEEGRWRKPLTGESSNVTSHSRSSSSSTRLPSYLDPFLPTFLTFPQPRISTPYTKQPHKYVASMSGLEKALFNLKFTTKQLNRQAAKAGKDEKTEKDKLKKAIQQGHNDIAKIYAQNAIRKQNERLNLLRLGSRIDAVASRVQTAVTMRQVTGSMMNVVKGMDQAMKAMDLEKISAVMDRFETQFEDLDVATGYYENATTSATAVGTPQEDVDRLMNQVADEAGVELHQEMEGAKAVAAAPVKSGPTEVEEDGLGERLRALRS</sequence>
<feature type="compositionally biased region" description="Basic and acidic residues" evidence="1">
    <location>
        <begin position="1867"/>
        <end position="1876"/>
    </location>
</feature>
<dbReference type="Pfam" id="PF03357">
    <property type="entry name" value="Snf7"/>
    <property type="match status" value="1"/>
</dbReference>
<feature type="region of interest" description="Disordered" evidence="1">
    <location>
        <begin position="111"/>
        <end position="204"/>
    </location>
</feature>
<feature type="region of interest" description="Disordered" evidence="1">
    <location>
        <begin position="262"/>
        <end position="283"/>
    </location>
</feature>
<feature type="compositionally biased region" description="Basic and acidic residues" evidence="1">
    <location>
        <begin position="921"/>
        <end position="931"/>
    </location>
</feature>
<dbReference type="EMBL" id="JAAMPI010001250">
    <property type="protein sequence ID" value="KAF4625980.1"/>
    <property type="molecule type" value="Genomic_DNA"/>
</dbReference>
<evidence type="ECO:0000313" key="5">
    <source>
        <dbReference type="Proteomes" id="UP000566819"/>
    </source>
</evidence>
<feature type="compositionally biased region" description="Polar residues" evidence="1">
    <location>
        <begin position="661"/>
        <end position="685"/>
    </location>
</feature>
<feature type="region of interest" description="Disordered" evidence="1">
    <location>
        <begin position="582"/>
        <end position="607"/>
    </location>
</feature>
<feature type="region of interest" description="Disordered" evidence="1">
    <location>
        <begin position="1094"/>
        <end position="1122"/>
    </location>
</feature>
<feature type="region of interest" description="Disordered" evidence="1">
    <location>
        <begin position="1849"/>
        <end position="1876"/>
    </location>
</feature>
<feature type="compositionally biased region" description="Basic and acidic residues" evidence="1">
    <location>
        <begin position="513"/>
        <end position="528"/>
    </location>
</feature>
<accession>A0A8H4VZE9</accession>
<gene>
    <name evidence="4" type="ORF">G7Y89_g12183</name>
</gene>
<keyword evidence="2" id="KW-0472">Membrane</keyword>
<feature type="compositionally biased region" description="Low complexity" evidence="1">
    <location>
        <begin position="418"/>
        <end position="435"/>
    </location>
</feature>
<evidence type="ECO:0000259" key="3">
    <source>
        <dbReference type="Pfam" id="PF10382"/>
    </source>
</evidence>
<feature type="compositionally biased region" description="Polar residues" evidence="1">
    <location>
        <begin position="444"/>
        <end position="454"/>
    </location>
</feature>
<feature type="region of interest" description="Disordered" evidence="1">
    <location>
        <begin position="755"/>
        <end position="948"/>
    </location>
</feature>
<feature type="region of interest" description="Disordered" evidence="1">
    <location>
        <begin position="301"/>
        <end position="553"/>
    </location>
</feature>
<feature type="compositionally biased region" description="Polar residues" evidence="1">
    <location>
        <begin position="193"/>
        <end position="204"/>
    </location>
</feature>
<feature type="region of interest" description="Disordered" evidence="1">
    <location>
        <begin position="1022"/>
        <end position="1054"/>
    </location>
</feature>
<dbReference type="InterPro" id="IPR018838">
    <property type="entry name" value="ZGRF1-like_N"/>
</dbReference>
<feature type="compositionally biased region" description="Polar residues" evidence="1">
    <location>
        <begin position="837"/>
        <end position="851"/>
    </location>
</feature>
<organism evidence="4 5">
    <name type="scientific">Cudoniella acicularis</name>
    <dbReference type="NCBI Taxonomy" id="354080"/>
    <lineage>
        <taxon>Eukaryota</taxon>
        <taxon>Fungi</taxon>
        <taxon>Dikarya</taxon>
        <taxon>Ascomycota</taxon>
        <taxon>Pezizomycotina</taxon>
        <taxon>Leotiomycetes</taxon>
        <taxon>Helotiales</taxon>
        <taxon>Tricladiaceae</taxon>
        <taxon>Cudoniella</taxon>
    </lineage>
</organism>
<evidence type="ECO:0000313" key="4">
    <source>
        <dbReference type="EMBL" id="KAF4625980.1"/>
    </source>
</evidence>
<comment type="caution">
    <text evidence="4">The sequence shown here is derived from an EMBL/GenBank/DDBJ whole genome shotgun (WGS) entry which is preliminary data.</text>
</comment>